<sequence>MTLNFLKIFITLSFGCVIHGARTPKISTNTMEGYGHGLDTSPFVEVGNKLYHFGQNKASWFRASLICRSLGGNLASIDNSNELRLISEHLRTTCRTDRSYWISGSNLQGGGGFFCYNTGERMTFADWAPGKPKNATGKDHCVNLMFTNNKFQMNDEDCNQSDYYICEAEQPTNVMVSVF</sequence>
<dbReference type="STRING" id="35570.A0A1I8PHR4"/>
<evidence type="ECO:0000313" key="4">
    <source>
        <dbReference type="Proteomes" id="UP000095300"/>
    </source>
</evidence>
<organism evidence="3 4">
    <name type="scientific">Stomoxys calcitrans</name>
    <name type="common">Stable fly</name>
    <name type="synonym">Conops calcitrans</name>
    <dbReference type="NCBI Taxonomy" id="35570"/>
    <lineage>
        <taxon>Eukaryota</taxon>
        <taxon>Metazoa</taxon>
        <taxon>Ecdysozoa</taxon>
        <taxon>Arthropoda</taxon>
        <taxon>Hexapoda</taxon>
        <taxon>Insecta</taxon>
        <taxon>Pterygota</taxon>
        <taxon>Neoptera</taxon>
        <taxon>Endopterygota</taxon>
        <taxon>Diptera</taxon>
        <taxon>Brachycera</taxon>
        <taxon>Muscomorpha</taxon>
        <taxon>Muscoidea</taxon>
        <taxon>Muscidae</taxon>
        <taxon>Stomoxys</taxon>
    </lineage>
</organism>
<dbReference type="Proteomes" id="UP000095300">
    <property type="component" value="Unassembled WGS sequence"/>
</dbReference>
<keyword evidence="1" id="KW-0732">Signal</keyword>
<dbReference type="InterPro" id="IPR016186">
    <property type="entry name" value="C-type_lectin-like/link_sf"/>
</dbReference>
<protein>
    <recommendedName>
        <fullName evidence="2">C-type lectin domain-containing protein</fullName>
    </recommendedName>
</protein>
<keyword evidence="4" id="KW-1185">Reference proteome</keyword>
<gene>
    <name evidence="3" type="primary">106084179</name>
</gene>
<dbReference type="SUPFAM" id="SSF56436">
    <property type="entry name" value="C-type lectin-like"/>
    <property type="match status" value="1"/>
</dbReference>
<feature type="domain" description="C-type lectin" evidence="2">
    <location>
        <begin position="46"/>
        <end position="167"/>
    </location>
</feature>
<evidence type="ECO:0000313" key="3">
    <source>
        <dbReference type="EnsemblMetazoa" id="SCAU008153-PA"/>
    </source>
</evidence>
<feature type="signal peptide" evidence="1">
    <location>
        <begin position="1"/>
        <end position="20"/>
    </location>
</feature>
<dbReference type="CDD" id="cd00037">
    <property type="entry name" value="CLECT"/>
    <property type="match status" value="1"/>
</dbReference>
<dbReference type="InterPro" id="IPR016187">
    <property type="entry name" value="CTDL_fold"/>
</dbReference>
<dbReference type="InterPro" id="IPR001304">
    <property type="entry name" value="C-type_lectin-like"/>
</dbReference>
<dbReference type="PROSITE" id="PS50041">
    <property type="entry name" value="C_TYPE_LECTIN_2"/>
    <property type="match status" value="1"/>
</dbReference>
<feature type="chain" id="PRO_5009326667" description="C-type lectin domain-containing protein" evidence="1">
    <location>
        <begin position="21"/>
        <end position="179"/>
    </location>
</feature>
<evidence type="ECO:0000256" key="1">
    <source>
        <dbReference type="SAM" id="SignalP"/>
    </source>
</evidence>
<dbReference type="SMART" id="SM00034">
    <property type="entry name" value="CLECT"/>
    <property type="match status" value="1"/>
</dbReference>
<dbReference type="Gene3D" id="3.10.100.10">
    <property type="entry name" value="Mannose-Binding Protein A, subunit A"/>
    <property type="match status" value="1"/>
</dbReference>
<proteinExistence type="predicted"/>
<dbReference type="OrthoDB" id="6340082at2759"/>
<reference evidence="3" key="1">
    <citation type="submission" date="2020-05" db="UniProtKB">
        <authorList>
            <consortium name="EnsemblMetazoa"/>
        </authorList>
    </citation>
    <scope>IDENTIFICATION</scope>
    <source>
        <strain evidence="3">USDA</strain>
    </source>
</reference>
<dbReference type="PANTHER" id="PTHR22803">
    <property type="entry name" value="MANNOSE, PHOSPHOLIPASE, LECTIN RECEPTOR RELATED"/>
    <property type="match status" value="1"/>
</dbReference>
<name>A0A1I8PHR4_STOCA</name>
<accession>A0A1I8PHR4</accession>
<dbReference type="AlphaFoldDB" id="A0A1I8PHR4"/>
<dbReference type="Pfam" id="PF00059">
    <property type="entry name" value="Lectin_C"/>
    <property type="match status" value="1"/>
</dbReference>
<dbReference type="VEuPathDB" id="VectorBase:SCAU008153"/>
<evidence type="ECO:0000259" key="2">
    <source>
        <dbReference type="PROSITE" id="PS50041"/>
    </source>
</evidence>
<dbReference type="KEGG" id="scac:106084179"/>
<dbReference type="InterPro" id="IPR050111">
    <property type="entry name" value="C-type_lectin/snaclec_domain"/>
</dbReference>
<dbReference type="EnsemblMetazoa" id="SCAU008153-RA">
    <property type="protein sequence ID" value="SCAU008153-PA"/>
    <property type="gene ID" value="SCAU008153"/>
</dbReference>